<protein>
    <submittedName>
        <fullName evidence="4">MFS transporter</fullName>
    </submittedName>
</protein>
<dbReference type="CDD" id="cd17332">
    <property type="entry name" value="MFS_MelB_like"/>
    <property type="match status" value="1"/>
</dbReference>
<organism evidence="4 5">
    <name type="scientific">Propioniciclava tarda</name>
    <dbReference type="NCBI Taxonomy" id="433330"/>
    <lineage>
        <taxon>Bacteria</taxon>
        <taxon>Bacillati</taxon>
        <taxon>Actinomycetota</taxon>
        <taxon>Actinomycetes</taxon>
        <taxon>Propionibacteriales</taxon>
        <taxon>Propionibacteriaceae</taxon>
        <taxon>Propioniciclava</taxon>
    </lineage>
</organism>
<feature type="transmembrane region" description="Helical" evidence="3">
    <location>
        <begin position="182"/>
        <end position="205"/>
    </location>
</feature>
<evidence type="ECO:0000256" key="2">
    <source>
        <dbReference type="ARBA" id="ARBA00022847"/>
    </source>
</evidence>
<dbReference type="GO" id="GO:0005886">
    <property type="term" value="C:plasma membrane"/>
    <property type="evidence" value="ECO:0007669"/>
    <property type="project" value="TreeGrafter"/>
</dbReference>
<proteinExistence type="predicted"/>
<dbReference type="EMBL" id="SDMR01000013">
    <property type="protein sequence ID" value="TBT94483.1"/>
    <property type="molecule type" value="Genomic_DNA"/>
</dbReference>
<dbReference type="NCBIfam" id="TIGR00792">
    <property type="entry name" value="gph"/>
    <property type="match status" value="1"/>
</dbReference>
<comment type="caution">
    <text evidence="4">The sequence shown here is derived from an EMBL/GenBank/DDBJ whole genome shotgun (WGS) entry which is preliminary data.</text>
</comment>
<evidence type="ECO:0000313" key="5">
    <source>
        <dbReference type="Proteomes" id="UP000291933"/>
    </source>
</evidence>
<feature type="transmembrane region" description="Helical" evidence="3">
    <location>
        <begin position="321"/>
        <end position="348"/>
    </location>
</feature>
<dbReference type="GO" id="GO:0006814">
    <property type="term" value="P:sodium ion transport"/>
    <property type="evidence" value="ECO:0007669"/>
    <property type="project" value="InterPro"/>
</dbReference>
<feature type="transmembrane region" description="Helical" evidence="3">
    <location>
        <begin position="84"/>
        <end position="104"/>
    </location>
</feature>
<feature type="transmembrane region" description="Helical" evidence="3">
    <location>
        <begin position="152"/>
        <end position="176"/>
    </location>
</feature>
<dbReference type="Pfam" id="PF13347">
    <property type="entry name" value="MFS_2"/>
    <property type="match status" value="1"/>
</dbReference>
<feature type="transmembrane region" description="Helical" evidence="3">
    <location>
        <begin position="403"/>
        <end position="427"/>
    </location>
</feature>
<feature type="transmembrane region" description="Helical" evidence="3">
    <location>
        <begin position="232"/>
        <end position="252"/>
    </location>
</feature>
<dbReference type="GO" id="GO:0008643">
    <property type="term" value="P:carbohydrate transport"/>
    <property type="evidence" value="ECO:0007669"/>
    <property type="project" value="InterPro"/>
</dbReference>
<feature type="transmembrane region" description="Helical" evidence="3">
    <location>
        <begin position="48"/>
        <end position="72"/>
    </location>
</feature>
<dbReference type="SUPFAM" id="SSF103473">
    <property type="entry name" value="MFS general substrate transporter"/>
    <property type="match status" value="1"/>
</dbReference>
<name>A0A4Q9KJ96_PROTD</name>
<gene>
    <name evidence="4" type="ORF">ET996_10755</name>
</gene>
<dbReference type="OrthoDB" id="181905at2"/>
<dbReference type="GO" id="GO:0015293">
    <property type="term" value="F:symporter activity"/>
    <property type="evidence" value="ECO:0007669"/>
    <property type="project" value="UniProtKB-KW"/>
</dbReference>
<evidence type="ECO:0000313" key="4">
    <source>
        <dbReference type="EMBL" id="TBT94483.1"/>
    </source>
</evidence>
<dbReference type="InterPro" id="IPR039672">
    <property type="entry name" value="MFS_2"/>
</dbReference>
<dbReference type="PANTHER" id="PTHR11328:SF36">
    <property type="entry name" value="MELIBIOSE PERMEASE"/>
    <property type="match status" value="1"/>
</dbReference>
<keyword evidence="3" id="KW-1133">Transmembrane helix</keyword>
<dbReference type="Gene3D" id="1.20.1250.20">
    <property type="entry name" value="MFS general substrate transporter like domains"/>
    <property type="match status" value="1"/>
</dbReference>
<feature type="transmembrane region" description="Helical" evidence="3">
    <location>
        <begin position="297"/>
        <end position="315"/>
    </location>
</feature>
<accession>A0A4Q9KJ96</accession>
<evidence type="ECO:0000256" key="3">
    <source>
        <dbReference type="SAM" id="Phobius"/>
    </source>
</evidence>
<sequence>MTATPSVLRNRWSFAIGTIGRDMVYGLVSMFLIVFITDAVHVSNWTLGLLMGLILAVRLLDAVGDFAIGALVDNTRTRWGPYKPWIAIGMLVSASATVLLFTDFGLREGAFVLAFTLLYIVWSFSFSANDIPYWSFVQALTTNQKERERISSLAKIFATIGLFSVVVGIMPVTAALGGGVRAWTLFAVGVVVVMILGQLVTLVGVDQRQLIVPERHVRPREVFDAVRKNDQLLWTAISMVLFQTGYVTTTTFGPYFFKYIYGDAAMYTPFGAILGVGMVLGFLLFPLARRRFSRKQLYTGSMAVIVAGYLIFFFAPMNMIVLSVCGLMLFIGDSFIVILMIGFITDCVDYGQWKLGVRSGAVTFAVQPFINKVGGALSTAIVGITLIFTGVNGASGPADVSPGGVWGVKLMMLQFPAVLIVISYLIYRRKFVIDERLHAQIVSELRDRGQLQEQG</sequence>
<feature type="transmembrane region" description="Helical" evidence="3">
    <location>
        <begin position="12"/>
        <end position="36"/>
    </location>
</feature>
<reference evidence="4 5" key="1">
    <citation type="submission" date="2019-01" db="EMBL/GenBank/DDBJ databases">
        <title>Lactibacter flavus gen. nov., sp. nov., a novel bacterium of the family Propionibacteriaceae isolated from raw milk and dairy products.</title>
        <authorList>
            <person name="Huptas C."/>
            <person name="Wenning M."/>
            <person name="Breitenwieser F."/>
            <person name="Doll E."/>
            <person name="Von Neubeck M."/>
            <person name="Busse H.-J."/>
            <person name="Scherer S."/>
        </authorList>
    </citation>
    <scope>NUCLEOTIDE SEQUENCE [LARGE SCALE GENOMIC DNA]</scope>
    <source>
        <strain evidence="4 5">DSM 22130</strain>
    </source>
</reference>
<keyword evidence="5" id="KW-1185">Reference proteome</keyword>
<feature type="transmembrane region" description="Helical" evidence="3">
    <location>
        <begin position="369"/>
        <end position="391"/>
    </location>
</feature>
<evidence type="ECO:0000256" key="1">
    <source>
        <dbReference type="ARBA" id="ARBA00022448"/>
    </source>
</evidence>
<dbReference type="RefSeq" id="WP_131172563.1">
    <property type="nucleotide sequence ID" value="NZ_FXTL01000013.1"/>
</dbReference>
<feature type="transmembrane region" description="Helical" evidence="3">
    <location>
        <begin position="110"/>
        <end position="131"/>
    </location>
</feature>
<dbReference type="PANTHER" id="PTHR11328">
    <property type="entry name" value="MAJOR FACILITATOR SUPERFAMILY DOMAIN-CONTAINING PROTEIN"/>
    <property type="match status" value="1"/>
</dbReference>
<feature type="transmembrane region" description="Helical" evidence="3">
    <location>
        <begin position="264"/>
        <end position="285"/>
    </location>
</feature>
<keyword evidence="1" id="KW-0813">Transport</keyword>
<dbReference type="InterPro" id="IPR001927">
    <property type="entry name" value="Na/Gal_symport"/>
</dbReference>
<dbReference type="Proteomes" id="UP000291933">
    <property type="component" value="Unassembled WGS sequence"/>
</dbReference>
<keyword evidence="3" id="KW-0472">Membrane</keyword>
<dbReference type="AlphaFoldDB" id="A0A4Q9KJ96"/>
<keyword evidence="2" id="KW-0769">Symport</keyword>
<dbReference type="InterPro" id="IPR036259">
    <property type="entry name" value="MFS_trans_sf"/>
</dbReference>
<keyword evidence="3" id="KW-0812">Transmembrane</keyword>